<gene>
    <name evidence="3" type="ORF">IRJ41_004406</name>
</gene>
<keyword evidence="4" id="KW-1185">Reference proteome</keyword>
<comment type="similarity">
    <text evidence="1">Belongs to the apolipoprotein L family.</text>
</comment>
<dbReference type="OrthoDB" id="5985551at2759"/>
<dbReference type="PANTHER" id="PTHR14096:SF28">
    <property type="entry name" value="APOLIPOPROTEIN L, 1-RELATED"/>
    <property type="match status" value="1"/>
</dbReference>
<dbReference type="GO" id="GO:0005576">
    <property type="term" value="C:extracellular region"/>
    <property type="evidence" value="ECO:0007669"/>
    <property type="project" value="InterPro"/>
</dbReference>
<dbReference type="InterPro" id="IPR008405">
    <property type="entry name" value="ApoL"/>
</dbReference>
<dbReference type="GO" id="GO:0016020">
    <property type="term" value="C:membrane"/>
    <property type="evidence" value="ECO:0007669"/>
    <property type="project" value="TreeGrafter"/>
</dbReference>
<comment type="caution">
    <text evidence="3">The sequence shown here is derived from an EMBL/GenBank/DDBJ whole genome shotgun (WGS) entry which is preliminary data.</text>
</comment>
<evidence type="ECO:0000256" key="2">
    <source>
        <dbReference type="SAM" id="Coils"/>
    </source>
</evidence>
<evidence type="ECO:0000313" key="4">
    <source>
        <dbReference type="Proteomes" id="UP001059041"/>
    </source>
</evidence>
<evidence type="ECO:0008006" key="5">
    <source>
        <dbReference type="Google" id="ProtNLM"/>
    </source>
</evidence>
<evidence type="ECO:0000313" key="3">
    <source>
        <dbReference type="EMBL" id="KAI7796695.1"/>
    </source>
</evidence>
<dbReference type="GO" id="GO:0042157">
    <property type="term" value="P:lipoprotein metabolic process"/>
    <property type="evidence" value="ECO:0007669"/>
    <property type="project" value="InterPro"/>
</dbReference>
<feature type="coiled-coil region" evidence="2">
    <location>
        <begin position="260"/>
        <end position="304"/>
    </location>
</feature>
<organism evidence="3 4">
    <name type="scientific">Triplophysa rosa</name>
    <name type="common">Cave loach</name>
    <dbReference type="NCBI Taxonomy" id="992332"/>
    <lineage>
        <taxon>Eukaryota</taxon>
        <taxon>Metazoa</taxon>
        <taxon>Chordata</taxon>
        <taxon>Craniata</taxon>
        <taxon>Vertebrata</taxon>
        <taxon>Euteleostomi</taxon>
        <taxon>Actinopterygii</taxon>
        <taxon>Neopterygii</taxon>
        <taxon>Teleostei</taxon>
        <taxon>Ostariophysi</taxon>
        <taxon>Cypriniformes</taxon>
        <taxon>Nemacheilidae</taxon>
        <taxon>Triplophysa</taxon>
    </lineage>
</organism>
<dbReference type="GO" id="GO:0006869">
    <property type="term" value="P:lipid transport"/>
    <property type="evidence" value="ECO:0007669"/>
    <property type="project" value="InterPro"/>
</dbReference>
<accession>A0A9W7WEZ1</accession>
<dbReference type="AlphaFoldDB" id="A0A9W7WEZ1"/>
<protein>
    <recommendedName>
        <fullName evidence="5">Apolipoprotein L3</fullName>
    </recommendedName>
</protein>
<reference evidence="3" key="1">
    <citation type="submission" date="2021-02" db="EMBL/GenBank/DDBJ databases">
        <title>Comparative genomics reveals that relaxation of natural selection precedes convergent phenotypic evolution of cavefish.</title>
        <authorList>
            <person name="Peng Z."/>
        </authorList>
    </citation>
    <scope>NUCLEOTIDE SEQUENCE</scope>
    <source>
        <tissue evidence="3">Muscle</tissue>
    </source>
</reference>
<proteinExistence type="inferred from homology"/>
<dbReference type="PANTHER" id="PTHR14096">
    <property type="entry name" value="APOLIPOPROTEIN L"/>
    <property type="match status" value="1"/>
</dbReference>
<evidence type="ECO:0000256" key="1">
    <source>
        <dbReference type="ARBA" id="ARBA00010090"/>
    </source>
</evidence>
<keyword evidence="2" id="KW-0175">Coiled coil</keyword>
<sequence>MAEADELCDLLFLWLKKRKQCAEKLLALAKELEDVHEKSTVSQVVGSATSVIALSTAGVVTLLTGGLATPLLVATTVGTIAGAAVDIASTAIEAIISGSTMKDAKSIIQEDEKIGKNIQEAIENLKKKCGVQQNGAHGSTDVGSEVATQIMWALARRNNVDVPPGFLRIFVRSAFFQNSGGLHAAAAIPQMLILSAEALCFQLGIEGFEVGAKGLGMSGAKAASKAGFKLLGVIGLGISLYSLVSSCEEMLKSNQRTKASQALRNAAREVQEGRRNLEKQLDAMNEITQKMSELKNLIKSLRKYSLSMTEIGQKIINYIIQSWTDPEVVSWLKTLPHQIQFLNLLHFFIMNLNQLPDRLKKKRGGHIDIVFVAHGGITNVLMSASLLMPTPNIIDTVLYSPWNCLINAYAACAIAEGWNNTEGRDFYNLNTKQPALFEPNPLPDCWNHMRTSFLPVPVILLTPLYPEEQAWKEFQALQGHMDRNGRVIIPFLVPDDCVEAFKETPFYMFIIALSYILMINEKTATVHLAACLCRGGSEPMPADWRAQYAFTYDQTMMTARNRAFMSRSLLRAFRAMFDRNGR</sequence>
<dbReference type="EMBL" id="JAFHDT010000018">
    <property type="protein sequence ID" value="KAI7796695.1"/>
    <property type="molecule type" value="Genomic_DNA"/>
</dbReference>
<dbReference type="Proteomes" id="UP001059041">
    <property type="component" value="Linkage Group LG18"/>
</dbReference>
<dbReference type="GO" id="GO:0008289">
    <property type="term" value="F:lipid binding"/>
    <property type="evidence" value="ECO:0007669"/>
    <property type="project" value="InterPro"/>
</dbReference>
<name>A0A9W7WEZ1_TRIRA</name>